<evidence type="ECO:0000259" key="9">
    <source>
        <dbReference type="PROSITE" id="PS50089"/>
    </source>
</evidence>
<reference evidence="10 11" key="1">
    <citation type="journal article" date="2017" name="Mol. Biol. Evol.">
        <title>The 4-celled Tetrabaena socialis nuclear genome reveals the essential components for genetic control of cell number at the origin of multicellularity in the volvocine lineage.</title>
        <authorList>
            <person name="Featherston J."/>
            <person name="Arakaki Y."/>
            <person name="Hanschen E.R."/>
            <person name="Ferris P.J."/>
            <person name="Michod R.E."/>
            <person name="Olson B.J.S.C."/>
            <person name="Nozaki H."/>
            <person name="Durand P.M."/>
        </authorList>
    </citation>
    <scope>NUCLEOTIDE SEQUENCE [LARGE SCALE GENOMIC DNA]</scope>
    <source>
        <strain evidence="10 11">NIES-571</strain>
    </source>
</reference>
<dbReference type="PANTHER" id="PTHR22763:SF184">
    <property type="entry name" value="E3 UBIQUITIN-PROTEIN LIGASE SYNOVIOLIN"/>
    <property type="match status" value="1"/>
</dbReference>
<evidence type="ECO:0000256" key="7">
    <source>
        <dbReference type="PROSITE-ProRule" id="PRU00175"/>
    </source>
</evidence>
<dbReference type="InterPro" id="IPR050731">
    <property type="entry name" value="HRD1_E3_ubiq-ligases"/>
</dbReference>
<dbReference type="SUPFAM" id="SSF57850">
    <property type="entry name" value="RING/U-box"/>
    <property type="match status" value="1"/>
</dbReference>
<dbReference type="GO" id="GO:0061630">
    <property type="term" value="F:ubiquitin protein ligase activity"/>
    <property type="evidence" value="ECO:0007669"/>
    <property type="project" value="UniProtKB-EC"/>
</dbReference>
<name>A0A2J7ZKG8_9CHLO</name>
<accession>A0A2J7ZKG8</accession>
<dbReference type="SMART" id="SM00184">
    <property type="entry name" value="RING"/>
    <property type="match status" value="1"/>
</dbReference>
<comment type="subcellular location">
    <subcellularLocation>
        <location evidence="1">Endoplasmic reticulum membrane</location>
        <topology evidence="1">Multi-pass membrane protein</topology>
    </subcellularLocation>
</comment>
<organism evidence="10 11">
    <name type="scientific">Tetrabaena socialis</name>
    <dbReference type="NCBI Taxonomy" id="47790"/>
    <lineage>
        <taxon>Eukaryota</taxon>
        <taxon>Viridiplantae</taxon>
        <taxon>Chlorophyta</taxon>
        <taxon>core chlorophytes</taxon>
        <taxon>Chlorophyceae</taxon>
        <taxon>CS clade</taxon>
        <taxon>Chlamydomonadales</taxon>
        <taxon>Tetrabaenaceae</taxon>
        <taxon>Tetrabaena</taxon>
    </lineage>
</organism>
<dbReference type="OrthoDB" id="7759664at2759"/>
<keyword evidence="4 7" id="KW-0863">Zinc-finger</keyword>
<dbReference type="Proteomes" id="UP000236333">
    <property type="component" value="Unassembled WGS sequence"/>
</dbReference>
<dbReference type="AlphaFoldDB" id="A0A2J7ZKG8"/>
<dbReference type="UniPathway" id="UPA00143"/>
<dbReference type="EMBL" id="PGGS01001182">
    <property type="protein sequence ID" value="PNH00765.1"/>
    <property type="molecule type" value="Genomic_DNA"/>
</dbReference>
<evidence type="ECO:0000256" key="3">
    <source>
        <dbReference type="ARBA" id="ARBA00022723"/>
    </source>
</evidence>
<feature type="domain" description="RING-type" evidence="9">
    <location>
        <begin position="23"/>
        <end position="64"/>
    </location>
</feature>
<keyword evidence="3" id="KW-0479">Metal-binding</keyword>
<dbReference type="GO" id="GO:0036503">
    <property type="term" value="P:ERAD pathway"/>
    <property type="evidence" value="ECO:0007669"/>
    <property type="project" value="TreeGrafter"/>
</dbReference>
<dbReference type="PROSITE" id="PS50089">
    <property type="entry name" value="ZF_RING_2"/>
    <property type="match status" value="1"/>
</dbReference>
<keyword evidence="5" id="KW-0256">Endoplasmic reticulum</keyword>
<evidence type="ECO:0000256" key="6">
    <source>
        <dbReference type="ARBA" id="ARBA00022833"/>
    </source>
</evidence>
<evidence type="ECO:0000256" key="8">
    <source>
        <dbReference type="SAM" id="MobiDB-lite"/>
    </source>
</evidence>
<dbReference type="InterPro" id="IPR058051">
    <property type="entry name" value="Znf_RING_synoviolin"/>
</dbReference>
<dbReference type="GO" id="GO:0043161">
    <property type="term" value="P:proteasome-mediated ubiquitin-dependent protein catabolic process"/>
    <property type="evidence" value="ECO:0007669"/>
    <property type="project" value="TreeGrafter"/>
</dbReference>
<comment type="caution">
    <text evidence="10">The sequence shown here is derived from an EMBL/GenBank/DDBJ whole genome shotgun (WGS) entry which is preliminary data.</text>
</comment>
<dbReference type="InterPro" id="IPR001841">
    <property type="entry name" value="Znf_RING"/>
</dbReference>
<feature type="compositionally biased region" description="Low complexity" evidence="8">
    <location>
        <begin position="136"/>
        <end position="149"/>
    </location>
</feature>
<dbReference type="PANTHER" id="PTHR22763">
    <property type="entry name" value="RING ZINC FINGER PROTEIN"/>
    <property type="match status" value="1"/>
</dbReference>
<dbReference type="Pfam" id="PF13639">
    <property type="entry name" value="zf-RING_2"/>
    <property type="match status" value="1"/>
</dbReference>
<feature type="non-terminal residue" evidence="10">
    <location>
        <position position="1"/>
    </location>
</feature>
<dbReference type="InterPro" id="IPR013083">
    <property type="entry name" value="Znf_RING/FYVE/PHD"/>
</dbReference>
<dbReference type="GO" id="GO:0005789">
    <property type="term" value="C:endoplasmic reticulum membrane"/>
    <property type="evidence" value="ECO:0007669"/>
    <property type="project" value="UniProtKB-SubCell"/>
</dbReference>
<evidence type="ECO:0000256" key="2">
    <source>
        <dbReference type="ARBA" id="ARBA00010089"/>
    </source>
</evidence>
<gene>
    <name evidence="10" type="ORF">TSOC_013397</name>
</gene>
<evidence type="ECO:0000256" key="1">
    <source>
        <dbReference type="ARBA" id="ARBA00004477"/>
    </source>
</evidence>
<dbReference type="Gene3D" id="3.30.40.10">
    <property type="entry name" value="Zinc/RING finger domain, C3HC4 (zinc finger)"/>
    <property type="match status" value="1"/>
</dbReference>
<evidence type="ECO:0000313" key="10">
    <source>
        <dbReference type="EMBL" id="PNH00765.1"/>
    </source>
</evidence>
<evidence type="ECO:0000313" key="11">
    <source>
        <dbReference type="Proteomes" id="UP000236333"/>
    </source>
</evidence>
<evidence type="ECO:0000256" key="5">
    <source>
        <dbReference type="ARBA" id="ARBA00022824"/>
    </source>
</evidence>
<comment type="similarity">
    <text evidence="2">Belongs to the HRD1 family.</text>
</comment>
<keyword evidence="11" id="KW-1185">Reference proteome</keyword>
<sequence length="218" mass="21702">VTARLDRFPDADAEDLRRCDGVCIICREEMAGAGSNKRLHCGHVFHLHCLRSWLERQQNCPTCRASVFRRPGAAPAAAARQAADAAPAAAGAEVAPARADGARAAAADVADALVRPIEPNAAAAAAAAVLRHRHAPPAGAAEAAGAPPHAGGGGGGSQRRSAEAAAAPGGAAGGGAGGGRPDAALQGAMQVRAARGRGKAIAKGSREEGGRGDWRGFL</sequence>
<protein>
    <submittedName>
        <fullName evidence="10">E3 ubiquitin-protein ligase</fullName>
    </submittedName>
</protein>
<evidence type="ECO:0000256" key="4">
    <source>
        <dbReference type="ARBA" id="ARBA00022771"/>
    </source>
</evidence>
<dbReference type="GO" id="GO:0016567">
    <property type="term" value="P:protein ubiquitination"/>
    <property type="evidence" value="ECO:0007669"/>
    <property type="project" value="UniProtKB-UniPathway"/>
</dbReference>
<dbReference type="CDD" id="cd16479">
    <property type="entry name" value="RING-H2_synoviolin"/>
    <property type="match status" value="1"/>
</dbReference>
<feature type="region of interest" description="Disordered" evidence="8">
    <location>
        <begin position="136"/>
        <end position="218"/>
    </location>
</feature>
<keyword evidence="6" id="KW-0862">Zinc</keyword>
<proteinExistence type="inferred from homology"/>
<feature type="compositionally biased region" description="Basic and acidic residues" evidence="8">
    <location>
        <begin position="204"/>
        <end position="218"/>
    </location>
</feature>
<feature type="compositionally biased region" description="Gly residues" evidence="8">
    <location>
        <begin position="170"/>
        <end position="180"/>
    </location>
</feature>
<dbReference type="GO" id="GO:0008270">
    <property type="term" value="F:zinc ion binding"/>
    <property type="evidence" value="ECO:0007669"/>
    <property type="project" value="UniProtKB-KW"/>
</dbReference>